<keyword evidence="3" id="KW-1133">Transmembrane helix</keyword>
<comment type="subcellular location">
    <subcellularLocation>
        <location evidence="1">Membrane</location>
        <topology evidence="1">Multi-pass membrane protein</topology>
    </subcellularLocation>
</comment>
<dbReference type="STRING" id="644358.A0A0C4E9B8"/>
<dbReference type="AlphaFoldDB" id="A0A0C4E9B8"/>
<dbReference type="InterPro" id="IPR049326">
    <property type="entry name" value="Rhodopsin_dom_fungi"/>
</dbReference>
<gene>
    <name evidence="7" type="ORF">MAPG_09198</name>
</gene>
<evidence type="ECO:0000256" key="5">
    <source>
        <dbReference type="ARBA" id="ARBA00038359"/>
    </source>
</evidence>
<reference evidence="7" key="3">
    <citation type="submission" date="2011-03" db="EMBL/GenBank/DDBJ databases">
        <title>Annotation of Magnaporthe poae ATCC 64411.</title>
        <authorList>
            <person name="Ma L.-J."/>
            <person name="Dead R."/>
            <person name="Young S.K."/>
            <person name="Zeng Q."/>
            <person name="Gargeya S."/>
            <person name="Fitzgerald M."/>
            <person name="Haas B."/>
            <person name="Abouelleil A."/>
            <person name="Alvarado L."/>
            <person name="Arachchi H.M."/>
            <person name="Berlin A."/>
            <person name="Brown A."/>
            <person name="Chapman S.B."/>
            <person name="Chen Z."/>
            <person name="Dunbar C."/>
            <person name="Freedman E."/>
            <person name="Gearin G."/>
            <person name="Gellesch M."/>
            <person name="Goldberg J."/>
            <person name="Griggs A."/>
            <person name="Gujja S."/>
            <person name="Heiman D."/>
            <person name="Howarth C."/>
            <person name="Larson L."/>
            <person name="Lui A."/>
            <person name="MacDonald P.J.P."/>
            <person name="Mehta T."/>
            <person name="Montmayeur A."/>
            <person name="Murphy C."/>
            <person name="Neiman D."/>
            <person name="Pearson M."/>
            <person name="Priest M."/>
            <person name="Roberts A."/>
            <person name="Saif S."/>
            <person name="Shea T."/>
            <person name="Shenoy N."/>
            <person name="Sisk P."/>
            <person name="Stolte C."/>
            <person name="Sykes S."/>
            <person name="Yandava C."/>
            <person name="Wortman J."/>
            <person name="Nusbaum C."/>
            <person name="Birren B."/>
        </authorList>
    </citation>
    <scope>NUCLEOTIDE SEQUENCE</scope>
    <source>
        <strain evidence="7">ATCC 64411</strain>
    </source>
</reference>
<reference evidence="8" key="4">
    <citation type="journal article" date="2015" name="G3 (Bethesda)">
        <title>Genome sequences of three phytopathogenic species of the Magnaporthaceae family of fungi.</title>
        <authorList>
            <person name="Okagaki L.H."/>
            <person name="Nunes C.C."/>
            <person name="Sailsbery J."/>
            <person name="Clay B."/>
            <person name="Brown D."/>
            <person name="John T."/>
            <person name="Oh Y."/>
            <person name="Young N."/>
            <person name="Fitzgerald M."/>
            <person name="Haas B.J."/>
            <person name="Zeng Q."/>
            <person name="Young S."/>
            <person name="Adiconis X."/>
            <person name="Fan L."/>
            <person name="Levin J.Z."/>
            <person name="Mitchell T.K."/>
            <person name="Okubara P.A."/>
            <person name="Farman M.L."/>
            <person name="Kohn L.M."/>
            <person name="Birren B."/>
            <person name="Ma L.-J."/>
            <person name="Dean R.A."/>
        </authorList>
    </citation>
    <scope>NUCLEOTIDE SEQUENCE</scope>
    <source>
        <strain evidence="8">ATCC 64411 / 73-15</strain>
    </source>
</reference>
<dbReference type="PANTHER" id="PTHR33048:SF42">
    <property type="entry name" value="INTEGRAL MEMBRANE PROTEIN"/>
    <property type="match status" value="1"/>
</dbReference>
<dbReference type="Proteomes" id="UP000011715">
    <property type="component" value="Unassembled WGS sequence"/>
</dbReference>
<evidence type="ECO:0000313" key="9">
    <source>
        <dbReference type="Proteomes" id="UP000011715"/>
    </source>
</evidence>
<dbReference type="InterPro" id="IPR052337">
    <property type="entry name" value="SAT4-like"/>
</dbReference>
<dbReference type="EMBL" id="ADBL01002253">
    <property type="status" value="NOT_ANNOTATED_CDS"/>
    <property type="molecule type" value="Genomic_DNA"/>
</dbReference>
<dbReference type="EMBL" id="GL876974">
    <property type="protein sequence ID" value="KLU90234.1"/>
    <property type="molecule type" value="Genomic_DNA"/>
</dbReference>
<reference evidence="9" key="2">
    <citation type="submission" date="2010-05" db="EMBL/GenBank/DDBJ databases">
        <title>The genome sequence of Magnaporthe poae strain ATCC 64411.</title>
        <authorList>
            <person name="Ma L.-J."/>
            <person name="Dead R."/>
            <person name="Young S."/>
            <person name="Zeng Q."/>
            <person name="Koehrsen M."/>
            <person name="Alvarado L."/>
            <person name="Berlin A."/>
            <person name="Chapman S.B."/>
            <person name="Chen Z."/>
            <person name="Freedman E."/>
            <person name="Gellesch M."/>
            <person name="Goldberg J."/>
            <person name="Griggs A."/>
            <person name="Gujja S."/>
            <person name="Heilman E.R."/>
            <person name="Heiman D."/>
            <person name="Hepburn T."/>
            <person name="Howarth C."/>
            <person name="Jen D."/>
            <person name="Larson L."/>
            <person name="Mehta T."/>
            <person name="Neiman D."/>
            <person name="Pearson M."/>
            <person name="Roberts A."/>
            <person name="Saif S."/>
            <person name="Shea T."/>
            <person name="Shenoy N."/>
            <person name="Sisk P."/>
            <person name="Stolte C."/>
            <person name="Sykes S."/>
            <person name="Walk T."/>
            <person name="White J."/>
            <person name="Yandava C."/>
            <person name="Haas B."/>
            <person name="Nusbaum C."/>
            <person name="Birren B."/>
        </authorList>
    </citation>
    <scope>NUCLEOTIDE SEQUENCE [LARGE SCALE GENOMIC DNA]</scope>
    <source>
        <strain evidence="9">ATCC 64411 / 73-15</strain>
    </source>
</reference>
<evidence type="ECO:0000313" key="8">
    <source>
        <dbReference type="EnsemblFungi" id="MAPG_09198T0"/>
    </source>
</evidence>
<sequence length="186" mass="20237">MPFLAEGRCMDPRINVIYGIIVGGYSGIMDLILSALPWKVLKDVQINQQEKTAVILTMNLGIVRVSPLQTLLPPVQFNQGPRSPVTNLYSAGIAAFVKCSYIPTLIHGDFSYNGAQLVIWGGAESAVVIMATSIPVMRPLVRDAASSIWKHVAPKKRQQQPESLPPDQEIAAMTVSTRAVDQALRA</sequence>
<reference evidence="7" key="1">
    <citation type="submission" date="2010-05" db="EMBL/GenBank/DDBJ databases">
        <title>The Genome Sequence of Magnaporthe poae strain ATCC 64411.</title>
        <authorList>
            <consortium name="The Broad Institute Genome Sequencing Platform"/>
            <consortium name="Broad Institute Genome Sequencing Center for Infectious Disease"/>
            <person name="Ma L.-J."/>
            <person name="Dead R."/>
            <person name="Young S."/>
            <person name="Zeng Q."/>
            <person name="Koehrsen M."/>
            <person name="Alvarado L."/>
            <person name="Berlin A."/>
            <person name="Chapman S.B."/>
            <person name="Chen Z."/>
            <person name="Freedman E."/>
            <person name="Gellesch M."/>
            <person name="Goldberg J."/>
            <person name="Griggs A."/>
            <person name="Gujja S."/>
            <person name="Heilman E.R."/>
            <person name="Heiman D."/>
            <person name="Hepburn T."/>
            <person name="Howarth C."/>
            <person name="Jen D."/>
            <person name="Larson L."/>
            <person name="Mehta T."/>
            <person name="Neiman D."/>
            <person name="Pearson M."/>
            <person name="Roberts A."/>
            <person name="Saif S."/>
            <person name="Shea T."/>
            <person name="Shenoy N."/>
            <person name="Sisk P."/>
            <person name="Stolte C."/>
            <person name="Sykes S."/>
            <person name="Walk T."/>
            <person name="White J."/>
            <person name="Yandava C."/>
            <person name="Haas B."/>
            <person name="Nusbaum C."/>
            <person name="Birren B."/>
        </authorList>
    </citation>
    <scope>NUCLEOTIDE SEQUENCE</scope>
    <source>
        <strain evidence="7">ATCC 64411</strain>
    </source>
</reference>
<evidence type="ECO:0000256" key="1">
    <source>
        <dbReference type="ARBA" id="ARBA00004141"/>
    </source>
</evidence>
<organism evidence="8 9">
    <name type="scientific">Magnaporthiopsis poae (strain ATCC 64411 / 73-15)</name>
    <name type="common">Kentucky bluegrass fungus</name>
    <name type="synonym">Magnaporthe poae</name>
    <dbReference type="NCBI Taxonomy" id="644358"/>
    <lineage>
        <taxon>Eukaryota</taxon>
        <taxon>Fungi</taxon>
        <taxon>Dikarya</taxon>
        <taxon>Ascomycota</taxon>
        <taxon>Pezizomycotina</taxon>
        <taxon>Sordariomycetes</taxon>
        <taxon>Sordariomycetidae</taxon>
        <taxon>Magnaporthales</taxon>
        <taxon>Magnaporthaceae</taxon>
        <taxon>Magnaporthiopsis</taxon>
    </lineage>
</organism>
<proteinExistence type="inferred from homology"/>
<dbReference type="GO" id="GO:0016020">
    <property type="term" value="C:membrane"/>
    <property type="evidence" value="ECO:0007669"/>
    <property type="project" value="UniProtKB-SubCell"/>
</dbReference>
<dbReference type="PANTHER" id="PTHR33048">
    <property type="entry name" value="PTH11-LIKE INTEGRAL MEMBRANE PROTEIN (AFU_ORTHOLOGUE AFUA_5G11245)"/>
    <property type="match status" value="1"/>
</dbReference>
<keyword evidence="4" id="KW-0472">Membrane</keyword>
<dbReference type="VEuPathDB" id="FungiDB:MAPG_09198"/>
<evidence type="ECO:0000256" key="2">
    <source>
        <dbReference type="ARBA" id="ARBA00022692"/>
    </source>
</evidence>
<evidence type="ECO:0000256" key="3">
    <source>
        <dbReference type="ARBA" id="ARBA00022989"/>
    </source>
</evidence>
<evidence type="ECO:0000259" key="6">
    <source>
        <dbReference type="Pfam" id="PF20684"/>
    </source>
</evidence>
<keyword evidence="9" id="KW-1185">Reference proteome</keyword>
<dbReference type="EnsemblFungi" id="MAPG_09198T0">
    <property type="protein sequence ID" value="MAPG_09198T0"/>
    <property type="gene ID" value="MAPG_09198"/>
</dbReference>
<reference evidence="8" key="5">
    <citation type="submission" date="2015-06" db="UniProtKB">
        <authorList>
            <consortium name="EnsemblFungi"/>
        </authorList>
    </citation>
    <scope>IDENTIFICATION</scope>
    <source>
        <strain evidence="8">ATCC 64411</strain>
    </source>
</reference>
<protein>
    <recommendedName>
        <fullName evidence="6">Rhodopsin domain-containing protein</fullName>
    </recommendedName>
</protein>
<comment type="similarity">
    <text evidence="5">Belongs to the SAT4 family.</text>
</comment>
<feature type="domain" description="Rhodopsin" evidence="6">
    <location>
        <begin position="8"/>
        <end position="142"/>
    </location>
</feature>
<evidence type="ECO:0000256" key="4">
    <source>
        <dbReference type="ARBA" id="ARBA00023136"/>
    </source>
</evidence>
<keyword evidence="2" id="KW-0812">Transmembrane</keyword>
<dbReference type="OrthoDB" id="5417887at2759"/>
<evidence type="ECO:0000313" key="7">
    <source>
        <dbReference type="EMBL" id="KLU90234.1"/>
    </source>
</evidence>
<name>A0A0C4E9B8_MAGP6</name>
<accession>A0A0C4E9B8</accession>
<dbReference type="Pfam" id="PF20684">
    <property type="entry name" value="Fung_rhodopsin"/>
    <property type="match status" value="1"/>
</dbReference>